<dbReference type="InterPro" id="IPR036736">
    <property type="entry name" value="ACP-like_sf"/>
</dbReference>
<evidence type="ECO:0000313" key="6">
    <source>
        <dbReference type="EMBL" id="RFA24174.1"/>
    </source>
</evidence>
<dbReference type="InterPro" id="IPR020806">
    <property type="entry name" value="PKS_PP-bd"/>
</dbReference>
<dbReference type="CDD" id="cd19544">
    <property type="entry name" value="E-C_NRPS"/>
    <property type="match status" value="1"/>
</dbReference>
<dbReference type="SMART" id="SM00823">
    <property type="entry name" value="PKS_PP"/>
    <property type="match status" value="1"/>
</dbReference>
<accession>A0A3E0W660</accession>
<dbReference type="SUPFAM" id="SSF56801">
    <property type="entry name" value="Acetyl-CoA synthetase-like"/>
    <property type="match status" value="2"/>
</dbReference>
<sequence length="700" mass="77262">RGFRIEPGEIEAQLTTHANVREALVVARDDAQGDKRLIAYVVTQDEVVGLAGELRSYLSLSLPEHMVPAAFVVLDALPLTPNGKVDRRALPAPADEAYARGVEEAPVGEIETLLAGLWSDLLGVERIGRRDSFFTLGGHSLLAVRLISRIRQEGYAVDVAALFEAPRLCDLAEKLEKKSDVAVAVADNMITPQSMFITPEMLPLVDLTQAEIDYVLTKVPGGIANVQDIYALSSLQEGMLFHHLLEESGDTYIVVSKMAFSSRELLDRYLGAAQHVVDRHDILRTSFLWDELTSPVQVVWRHALLNVKLIELDALGGPALEQLERSSGLEHYRMNLAQAPLMHFVIAQDTQSERWLMLEISHHLIGDHSTQDVVNEEIETILSGREDSLSDPEPFRSLVGEVRIGITPEKHMRFFRVMLGDVDEATLPFGLGDVRDADQSIDEAHETMPAALNNRLRDQAGRLGVSLASLCHVAWGLVVARTSGRQDVVFGTVLLGRNQGTAVLERAMGLFINTLPFRLRVDATGVEAAVRKTHSLLAELLRHEHASLAEAQRCSRVDAPAPLFGALLNYRHQMPSTPDRSRAFSGIEMLGGRESTNYPVAMSVEDFGQSLGLTAQVSKNVSASRLCALMQQALESVADTLENRPTHPLHQLDVLSEPERRLLVEEWNDTVVPFAEEACIHEMFEAQAERSPDAVALVYE</sequence>
<comment type="similarity">
    <text evidence="2">Belongs to the ATP-dependent AMP-binding enzyme family.</text>
</comment>
<dbReference type="InterPro" id="IPR001242">
    <property type="entry name" value="Condensation_dom"/>
</dbReference>
<dbReference type="GO" id="GO:0043041">
    <property type="term" value="P:amino acid activation for nonribosomal peptide biosynthetic process"/>
    <property type="evidence" value="ECO:0007669"/>
    <property type="project" value="TreeGrafter"/>
</dbReference>
<evidence type="ECO:0000256" key="4">
    <source>
        <dbReference type="ARBA" id="ARBA00022553"/>
    </source>
</evidence>
<dbReference type="PANTHER" id="PTHR45527:SF1">
    <property type="entry name" value="FATTY ACID SYNTHASE"/>
    <property type="match status" value="1"/>
</dbReference>
<reference evidence="6 7" key="1">
    <citation type="submission" date="2017-04" db="EMBL/GenBank/DDBJ databases">
        <title>Comparative genome analysis of Subtercola boreus.</title>
        <authorList>
            <person name="Cho Y.-J."/>
            <person name="Cho A."/>
            <person name="Kim O.-S."/>
            <person name="Lee J.-I."/>
        </authorList>
    </citation>
    <scope>NUCLEOTIDE SEQUENCE [LARGE SCALE GENOMIC DNA]</scope>
    <source>
        <strain evidence="6 7">P28004</strain>
    </source>
</reference>
<dbReference type="SUPFAM" id="SSF47336">
    <property type="entry name" value="ACP-like"/>
    <property type="match status" value="1"/>
</dbReference>
<evidence type="ECO:0000256" key="1">
    <source>
        <dbReference type="ARBA" id="ARBA00001957"/>
    </source>
</evidence>
<comment type="caution">
    <text evidence="6">The sequence shown here is derived from an EMBL/GenBank/DDBJ whole genome shotgun (WGS) entry which is preliminary data.</text>
</comment>
<evidence type="ECO:0000256" key="3">
    <source>
        <dbReference type="ARBA" id="ARBA00022450"/>
    </source>
</evidence>
<dbReference type="InterPro" id="IPR045851">
    <property type="entry name" value="AMP-bd_C_sf"/>
</dbReference>
<proteinExistence type="inferred from homology"/>
<dbReference type="GO" id="GO:0031177">
    <property type="term" value="F:phosphopantetheine binding"/>
    <property type="evidence" value="ECO:0007669"/>
    <property type="project" value="InterPro"/>
</dbReference>
<dbReference type="Gene3D" id="3.40.50.1820">
    <property type="entry name" value="alpha/beta hydrolase"/>
    <property type="match status" value="1"/>
</dbReference>
<dbReference type="Gene3D" id="3.30.559.10">
    <property type="entry name" value="Chloramphenicol acetyltransferase-like domain"/>
    <property type="match status" value="1"/>
</dbReference>
<dbReference type="EMBL" id="NBXE01000089">
    <property type="protein sequence ID" value="RFA24174.1"/>
    <property type="molecule type" value="Genomic_DNA"/>
</dbReference>
<protein>
    <submittedName>
        <fullName evidence="6">Non-ribosomal peptide synthetase</fullName>
    </submittedName>
</protein>
<dbReference type="Pfam" id="PF13193">
    <property type="entry name" value="AMP-binding_C"/>
    <property type="match status" value="1"/>
</dbReference>
<evidence type="ECO:0000259" key="5">
    <source>
        <dbReference type="PROSITE" id="PS50075"/>
    </source>
</evidence>
<dbReference type="PROSITE" id="PS00012">
    <property type="entry name" value="PHOSPHOPANTETHEINE"/>
    <property type="match status" value="1"/>
</dbReference>
<keyword evidence="4" id="KW-0597">Phosphoprotein</keyword>
<dbReference type="InterPro" id="IPR025110">
    <property type="entry name" value="AMP-bd_C"/>
</dbReference>
<dbReference type="Gene3D" id="3.30.559.30">
    <property type="entry name" value="Nonribosomal peptide synthetase, condensation domain"/>
    <property type="match status" value="1"/>
</dbReference>
<dbReference type="InterPro" id="IPR006162">
    <property type="entry name" value="Ppantetheine_attach_site"/>
</dbReference>
<dbReference type="PROSITE" id="PS50075">
    <property type="entry name" value="CARRIER"/>
    <property type="match status" value="1"/>
</dbReference>
<name>A0A3E0W660_9MICO</name>
<dbReference type="GO" id="GO:0005737">
    <property type="term" value="C:cytoplasm"/>
    <property type="evidence" value="ECO:0007669"/>
    <property type="project" value="TreeGrafter"/>
</dbReference>
<evidence type="ECO:0000313" key="7">
    <source>
        <dbReference type="Proteomes" id="UP000257080"/>
    </source>
</evidence>
<dbReference type="FunFam" id="3.30.300.30:FF:000010">
    <property type="entry name" value="Enterobactin synthetase component F"/>
    <property type="match status" value="1"/>
</dbReference>
<dbReference type="PANTHER" id="PTHR45527">
    <property type="entry name" value="NONRIBOSOMAL PEPTIDE SYNTHETASE"/>
    <property type="match status" value="1"/>
</dbReference>
<dbReference type="GO" id="GO:0003824">
    <property type="term" value="F:catalytic activity"/>
    <property type="evidence" value="ECO:0007669"/>
    <property type="project" value="InterPro"/>
</dbReference>
<dbReference type="RefSeq" id="WP_253259541.1">
    <property type="nucleotide sequence ID" value="NZ_NBXC01000084.1"/>
</dbReference>
<evidence type="ECO:0000256" key="2">
    <source>
        <dbReference type="ARBA" id="ARBA00006432"/>
    </source>
</evidence>
<dbReference type="SUPFAM" id="SSF52777">
    <property type="entry name" value="CoA-dependent acyltransferases"/>
    <property type="match status" value="2"/>
</dbReference>
<dbReference type="Proteomes" id="UP000257080">
    <property type="component" value="Unassembled WGS sequence"/>
</dbReference>
<dbReference type="InterPro" id="IPR009081">
    <property type="entry name" value="PP-bd_ACP"/>
</dbReference>
<dbReference type="InterPro" id="IPR023213">
    <property type="entry name" value="CAT-like_dom_sf"/>
</dbReference>
<keyword evidence="3" id="KW-0596">Phosphopantetheine</keyword>
<comment type="cofactor">
    <cofactor evidence="1">
        <name>pantetheine 4'-phosphate</name>
        <dbReference type="ChEBI" id="CHEBI:47942"/>
    </cofactor>
</comment>
<gene>
    <name evidence="6" type="ORF">B7R25_17340</name>
</gene>
<dbReference type="Pfam" id="PF00668">
    <property type="entry name" value="Condensation"/>
    <property type="match status" value="1"/>
</dbReference>
<dbReference type="Pfam" id="PF00550">
    <property type="entry name" value="PP-binding"/>
    <property type="match status" value="1"/>
</dbReference>
<dbReference type="GO" id="GO:0044550">
    <property type="term" value="P:secondary metabolite biosynthetic process"/>
    <property type="evidence" value="ECO:0007669"/>
    <property type="project" value="TreeGrafter"/>
</dbReference>
<dbReference type="Gene3D" id="3.30.300.30">
    <property type="match status" value="1"/>
</dbReference>
<feature type="non-terminal residue" evidence="6">
    <location>
        <position position="700"/>
    </location>
</feature>
<dbReference type="FunFam" id="1.10.1200.10:FF:000005">
    <property type="entry name" value="Nonribosomal peptide synthetase 1"/>
    <property type="match status" value="1"/>
</dbReference>
<dbReference type="AlphaFoldDB" id="A0A3E0W660"/>
<feature type="domain" description="Carrier" evidence="5">
    <location>
        <begin position="105"/>
        <end position="179"/>
    </location>
</feature>
<feature type="non-terminal residue" evidence="6">
    <location>
        <position position="1"/>
    </location>
</feature>
<dbReference type="InterPro" id="IPR029058">
    <property type="entry name" value="AB_hydrolase_fold"/>
</dbReference>
<organism evidence="6 7">
    <name type="scientific">Subtercola boreus</name>
    <dbReference type="NCBI Taxonomy" id="120213"/>
    <lineage>
        <taxon>Bacteria</taxon>
        <taxon>Bacillati</taxon>
        <taxon>Actinomycetota</taxon>
        <taxon>Actinomycetes</taxon>
        <taxon>Micrococcales</taxon>
        <taxon>Microbacteriaceae</taxon>
        <taxon>Subtercola</taxon>
    </lineage>
</organism>
<dbReference type="GO" id="GO:0008610">
    <property type="term" value="P:lipid biosynthetic process"/>
    <property type="evidence" value="ECO:0007669"/>
    <property type="project" value="UniProtKB-ARBA"/>
</dbReference>